<feature type="region of interest" description="Disordered" evidence="1">
    <location>
        <begin position="670"/>
        <end position="707"/>
    </location>
</feature>
<proteinExistence type="predicted"/>
<dbReference type="InParanoid" id="A0A165HUR9"/>
<dbReference type="OrthoDB" id="5422351at2759"/>
<feature type="region of interest" description="Disordered" evidence="1">
    <location>
        <begin position="429"/>
        <end position="479"/>
    </location>
</feature>
<evidence type="ECO:0000313" key="2">
    <source>
        <dbReference type="EMBL" id="KZF23952.1"/>
    </source>
</evidence>
<gene>
    <name evidence="2" type="ORF">L228DRAFT_236933</name>
</gene>
<dbReference type="PANTHER" id="PTHR40625:SF1">
    <property type="entry name" value="AMP-ACTIVATED PROTEIN KINASE GLYCOGEN-BINDING DOMAIN-CONTAINING PROTEIN"/>
    <property type="match status" value="1"/>
</dbReference>
<feature type="compositionally biased region" description="Polar residues" evidence="1">
    <location>
        <begin position="783"/>
        <end position="820"/>
    </location>
</feature>
<reference evidence="2 3" key="1">
    <citation type="journal article" date="2016" name="Fungal Biol.">
        <title>The genome of Xylona heveae provides a window into fungal endophytism.</title>
        <authorList>
            <person name="Gazis R."/>
            <person name="Kuo A."/>
            <person name="Riley R."/>
            <person name="LaButti K."/>
            <person name="Lipzen A."/>
            <person name="Lin J."/>
            <person name="Amirebrahimi M."/>
            <person name="Hesse C.N."/>
            <person name="Spatafora J.W."/>
            <person name="Henrissat B."/>
            <person name="Hainaut M."/>
            <person name="Grigoriev I.V."/>
            <person name="Hibbett D.S."/>
        </authorList>
    </citation>
    <scope>NUCLEOTIDE SEQUENCE [LARGE SCALE GENOMIC DNA]</scope>
    <source>
        <strain evidence="2 3">TC161</strain>
    </source>
</reference>
<organism evidence="2 3">
    <name type="scientific">Xylona heveae (strain CBS 132557 / TC161)</name>
    <dbReference type="NCBI Taxonomy" id="1328760"/>
    <lineage>
        <taxon>Eukaryota</taxon>
        <taxon>Fungi</taxon>
        <taxon>Dikarya</taxon>
        <taxon>Ascomycota</taxon>
        <taxon>Pezizomycotina</taxon>
        <taxon>Xylonomycetes</taxon>
        <taxon>Xylonales</taxon>
        <taxon>Xylonaceae</taxon>
        <taxon>Xylona</taxon>
    </lineage>
</organism>
<feature type="region of interest" description="Disordered" evidence="1">
    <location>
        <begin position="764"/>
        <end position="820"/>
    </location>
</feature>
<protein>
    <submittedName>
        <fullName evidence="2">Uncharacterized protein</fullName>
    </submittedName>
</protein>
<evidence type="ECO:0000256" key="1">
    <source>
        <dbReference type="SAM" id="MobiDB-lite"/>
    </source>
</evidence>
<sequence length="909" mass="100254">MESTALVTFLLQTPSTVHSAALRGSWDNFANAYPMQKDFRKGRGHWRGCHSFKDIICDGDSQATLQRRNGALKMGERYWYYYQLNGDEDYHNPGQSFTTACPFLPGQPVHVLDMPIESPAENFGGVEEYTFAPAFTMNPEDKYLAPRTPPIPRPFKEQRLSTSSRRSSRKSRGRFPTHSRTAKVSKGKPINFSRLLRRPNRRQEIATAVPFRISSPSVDGRRSHHSAGAVMQWGTWPHPLEHDEPQIGRRASLESIYCTGGRDATVWERSHRPSAHHSTRPQSSYRPDLANASPLGSHPPDASIRRECESLTRRYKGLSAMQPGLPLYFLPNQDRSSAGSDRNLSELSSEEIQIGLLDEPEKTLLASIESSSQATEIEDDGDYYTAEDEDIGDELVRSPSPCSSEKLSRIPTITPEGTFSAIDLLNKRLPAVPQSPPPETVWARSHSRSKSLDTPSSVSHNVHYCRPRSKSSPKASRFVPSEAIEAENKAIEPQPAQKNPAFSPRPVLKSHFSDWTTTTAASADSPASTCVSPTLGVEGDLAFESPNIGSTTDDTYSPQSYFGFSEQTTPALSVDGFSEHTECEADQIDATGLKTQAGCLSQHIPLVDRTAKNANDPAFITDSTDTLSSLTGLRIDTSQQRATHQPNEDPRVILEKETSGDLDAQIDFQSAGSDADPVQNDASRDPDITPRKPSLAEESGLTREASTRSKFSIPLMVDLDLPDYHISFPLHSQSSSTPTKKVEEQDVDPEAFYLHQEYHYPAVPRPTPFANATRPSKPEHSNRTASASHDVSETLHTPTSHRNTSSFTSPASKLTSTFTSPMTRTEVSAFTPLSYYSSSFQPAAPVKTTPTPHYHDDHCRRWSRDSHVFEDSPGSSASDKPTLDVDIPSNISGMDDLLTDLGYLGAIVV</sequence>
<feature type="region of interest" description="Disordered" evidence="1">
    <location>
        <begin position="141"/>
        <end position="187"/>
    </location>
</feature>
<dbReference type="AlphaFoldDB" id="A0A165HUR9"/>
<evidence type="ECO:0000313" key="3">
    <source>
        <dbReference type="Proteomes" id="UP000076632"/>
    </source>
</evidence>
<dbReference type="GeneID" id="28896017"/>
<dbReference type="PANTHER" id="PTHR40625">
    <property type="entry name" value="GTP-BINDING PROTEIN ESDC-RELATED"/>
    <property type="match status" value="1"/>
</dbReference>
<feature type="compositionally biased region" description="Basic residues" evidence="1">
    <location>
        <begin position="166"/>
        <end position="186"/>
    </location>
</feature>
<dbReference type="STRING" id="1328760.A0A165HUR9"/>
<name>A0A165HUR9_XYLHT</name>
<keyword evidence="3" id="KW-1185">Reference proteome</keyword>
<dbReference type="RefSeq" id="XP_018189507.1">
    <property type="nucleotide sequence ID" value="XM_018330880.1"/>
</dbReference>
<feature type="region of interest" description="Disordered" evidence="1">
    <location>
        <begin position="268"/>
        <end position="304"/>
    </location>
</feature>
<dbReference type="Proteomes" id="UP000076632">
    <property type="component" value="Unassembled WGS sequence"/>
</dbReference>
<accession>A0A165HUR9</accession>
<dbReference type="EMBL" id="KV407456">
    <property type="protein sequence ID" value="KZF23952.1"/>
    <property type="molecule type" value="Genomic_DNA"/>
</dbReference>